<evidence type="ECO:0000256" key="1">
    <source>
        <dbReference type="ARBA" id="ARBA00006174"/>
    </source>
</evidence>
<name>A0AAN7YBC2_9PEZI</name>
<dbReference type="PANTHER" id="PTHR16943:SF8">
    <property type="entry name" value="2-METHYLCITRATE DEHYDRATASE"/>
    <property type="match status" value="1"/>
</dbReference>
<dbReference type="AlphaFoldDB" id="A0AAN7YBC2"/>
<comment type="similarity">
    <text evidence="1">Belongs to the PrpD family.</text>
</comment>
<dbReference type="EMBL" id="JAVRRL010000143">
    <property type="protein sequence ID" value="KAK5107056.1"/>
    <property type="molecule type" value="Genomic_DNA"/>
</dbReference>
<dbReference type="Pfam" id="PF19305">
    <property type="entry name" value="MmgE_PrpD_C"/>
    <property type="match status" value="1"/>
</dbReference>
<dbReference type="InterPro" id="IPR045336">
    <property type="entry name" value="MmgE_PrpD_N"/>
</dbReference>
<dbReference type="Proteomes" id="UP001310890">
    <property type="component" value="Unassembled WGS sequence"/>
</dbReference>
<evidence type="ECO:0000259" key="3">
    <source>
        <dbReference type="Pfam" id="PF19305"/>
    </source>
</evidence>
<evidence type="ECO:0000313" key="5">
    <source>
        <dbReference type="Proteomes" id="UP001310890"/>
    </source>
</evidence>
<organism evidence="4 5">
    <name type="scientific">Meristemomyces frigidus</name>
    <dbReference type="NCBI Taxonomy" id="1508187"/>
    <lineage>
        <taxon>Eukaryota</taxon>
        <taxon>Fungi</taxon>
        <taxon>Dikarya</taxon>
        <taxon>Ascomycota</taxon>
        <taxon>Pezizomycotina</taxon>
        <taxon>Dothideomycetes</taxon>
        <taxon>Dothideomycetidae</taxon>
        <taxon>Mycosphaerellales</taxon>
        <taxon>Teratosphaeriaceae</taxon>
        <taxon>Meristemomyces</taxon>
    </lineage>
</organism>
<dbReference type="InterPro" id="IPR042183">
    <property type="entry name" value="MmgE/PrpD_sf_1"/>
</dbReference>
<evidence type="ECO:0008006" key="6">
    <source>
        <dbReference type="Google" id="ProtNLM"/>
    </source>
</evidence>
<proteinExistence type="inferred from homology"/>
<evidence type="ECO:0000313" key="4">
    <source>
        <dbReference type="EMBL" id="KAK5107056.1"/>
    </source>
</evidence>
<dbReference type="Gene3D" id="1.10.4100.10">
    <property type="entry name" value="2-methylcitrate dehydratase PrpD"/>
    <property type="match status" value="1"/>
</dbReference>
<evidence type="ECO:0000259" key="2">
    <source>
        <dbReference type="Pfam" id="PF03972"/>
    </source>
</evidence>
<accession>A0AAN7YBC2</accession>
<dbReference type="InterPro" id="IPR036148">
    <property type="entry name" value="MmgE/PrpD_sf"/>
</dbReference>
<dbReference type="InterPro" id="IPR045337">
    <property type="entry name" value="MmgE_PrpD_C"/>
</dbReference>
<comment type="caution">
    <text evidence="4">The sequence shown here is derived from an EMBL/GenBank/DDBJ whole genome shotgun (WGS) entry which is preliminary data.</text>
</comment>
<dbReference type="InterPro" id="IPR042188">
    <property type="entry name" value="MmgE/PrpD_sf_2"/>
</dbReference>
<sequence length="474" mass="50473">MANTSKAPPLLADEFATHALQSQISDLPAEAITQAKIFILDTLGVGLGGSSAFAADKLIKTTPKWGAGSEATLWGTGKRVPAGVAAMVNAYQVHCQEYDCVHEGAVLHPLATLLPAVLAMAERDGGVTGEELIVACAVGVNVSAGLGIASRSGLTFFRPSTAGGFGAVAALGRIMRLSHEQLVQAFGLQYCQTSGTLQPHIEGSAALPLQVGFNSRAAVQACDLAKAGFPGPRDVFEGLYGYLRLFEGPGKWNLTATRTSLAGKRWLISELSHKPYPAGRATHGGIEGIQALMNQLPKVDASSIESITITGSPVSARLCGRPDLPNPSPNYARLCMSYVGAKVLLDGHIDLAHYRGSQLSDARTHEMAKRIKLISDGQQDPNALVPVSVEMRLEGGEVREWKCEQMLASPTRRLSREQHLAKFRRCWAFSAVALSQEKQERLIGLIDQLEELHDVRELVTCLTPGAAAGVNGKL</sequence>
<feature type="domain" description="MmgE/PrpD N-terminal" evidence="2">
    <location>
        <begin position="14"/>
        <end position="253"/>
    </location>
</feature>
<dbReference type="InterPro" id="IPR005656">
    <property type="entry name" value="MmgE_PrpD"/>
</dbReference>
<reference evidence="4" key="1">
    <citation type="submission" date="2023-08" db="EMBL/GenBank/DDBJ databases">
        <title>Black Yeasts Isolated from many extreme environments.</title>
        <authorList>
            <person name="Coleine C."/>
            <person name="Stajich J.E."/>
            <person name="Selbmann L."/>
        </authorList>
    </citation>
    <scope>NUCLEOTIDE SEQUENCE</scope>
    <source>
        <strain evidence="4">CCFEE 5401</strain>
    </source>
</reference>
<dbReference type="PANTHER" id="PTHR16943">
    <property type="entry name" value="2-METHYLCITRATE DEHYDRATASE-RELATED"/>
    <property type="match status" value="1"/>
</dbReference>
<dbReference type="Gene3D" id="3.30.1330.120">
    <property type="entry name" value="2-methylcitrate dehydratase PrpD"/>
    <property type="match status" value="1"/>
</dbReference>
<dbReference type="GO" id="GO:0016829">
    <property type="term" value="F:lyase activity"/>
    <property type="evidence" value="ECO:0007669"/>
    <property type="project" value="InterPro"/>
</dbReference>
<gene>
    <name evidence="4" type="ORF">LTR62_001906</name>
</gene>
<dbReference type="SUPFAM" id="SSF103378">
    <property type="entry name" value="2-methylcitrate dehydratase PrpD"/>
    <property type="match status" value="1"/>
</dbReference>
<protein>
    <recommendedName>
        <fullName evidence="6">MmgE/PrpD</fullName>
    </recommendedName>
</protein>
<feature type="domain" description="MmgE/PrpD C-terminal" evidence="3">
    <location>
        <begin position="276"/>
        <end position="443"/>
    </location>
</feature>
<dbReference type="Pfam" id="PF03972">
    <property type="entry name" value="MmgE_PrpD_N"/>
    <property type="match status" value="1"/>
</dbReference>